<dbReference type="AlphaFoldDB" id="R9PEH6"/>
<dbReference type="HOGENOM" id="CLU_1124964_0_0_1"/>
<sequence>MSAVLMACLERGEPDTGVGGSLRGVVRKGHRRRVQMTRIEGRKDDAGAVSAQRVRQNQRLNQGGVDGDEEEEVADENSKSREGTGWRVRGNSAAQQAEGERILGKLRSQGRVDVTAKPQGAGSREQGAGSVMERRDTKNRLVEHLASRLRFICKRKVRQKKHGLSAQSTQNRTGRGRRVDEYDEAQPCASVWLPVCLASFRFEPVNSAAHCTEGHATWVTVRGRRTKPGLVLREEADREHGRERLQA</sequence>
<dbReference type="EMBL" id="DF238801">
    <property type="protein sequence ID" value="GAC96500.1"/>
    <property type="molecule type" value="Genomic_DNA"/>
</dbReference>
<dbReference type="GeneID" id="24109366"/>
<keyword evidence="3" id="KW-1185">Reference proteome</keyword>
<proteinExistence type="predicted"/>
<protein>
    <submittedName>
        <fullName evidence="2">Uncharacterized protein</fullName>
    </submittedName>
</protein>
<feature type="compositionally biased region" description="Acidic residues" evidence="1">
    <location>
        <begin position="66"/>
        <end position="75"/>
    </location>
</feature>
<gene>
    <name evidence="2" type="ORF">PHSY_004080</name>
</gene>
<dbReference type="Proteomes" id="UP000014071">
    <property type="component" value="Unassembled WGS sequence"/>
</dbReference>
<name>R9PEH6_PSEHS</name>
<reference evidence="3" key="1">
    <citation type="journal article" date="2013" name="Genome Announc.">
        <title>Draft genome sequence of the basidiomycetous yeast-like fungus Pseudozyma hubeiensis SY62, which produces an abundant amount of the biosurfactant mannosylerythritol lipids.</title>
        <authorList>
            <person name="Konishi M."/>
            <person name="Hatada Y."/>
            <person name="Horiuchi J."/>
        </authorList>
    </citation>
    <scope>NUCLEOTIDE SEQUENCE [LARGE SCALE GENOMIC DNA]</scope>
    <source>
        <strain evidence="3">SY62</strain>
    </source>
</reference>
<feature type="region of interest" description="Disordered" evidence="1">
    <location>
        <begin position="38"/>
        <end position="136"/>
    </location>
</feature>
<evidence type="ECO:0000313" key="2">
    <source>
        <dbReference type="EMBL" id="GAC96500.1"/>
    </source>
</evidence>
<dbReference type="RefSeq" id="XP_012190087.1">
    <property type="nucleotide sequence ID" value="XM_012334697.1"/>
</dbReference>
<accession>R9PEH6</accession>
<organism evidence="2 3">
    <name type="scientific">Pseudozyma hubeiensis (strain SY62)</name>
    <name type="common">Yeast</name>
    <dbReference type="NCBI Taxonomy" id="1305764"/>
    <lineage>
        <taxon>Eukaryota</taxon>
        <taxon>Fungi</taxon>
        <taxon>Dikarya</taxon>
        <taxon>Basidiomycota</taxon>
        <taxon>Ustilaginomycotina</taxon>
        <taxon>Ustilaginomycetes</taxon>
        <taxon>Ustilaginales</taxon>
        <taxon>Ustilaginaceae</taxon>
        <taxon>Pseudozyma</taxon>
    </lineage>
</organism>
<evidence type="ECO:0000256" key="1">
    <source>
        <dbReference type="SAM" id="MobiDB-lite"/>
    </source>
</evidence>
<evidence type="ECO:0000313" key="3">
    <source>
        <dbReference type="Proteomes" id="UP000014071"/>
    </source>
</evidence>